<name>A0A8J7MS70_9RHOB</name>
<reference evidence="1" key="1">
    <citation type="submission" date="2021-01" db="EMBL/GenBank/DDBJ databases">
        <title>Genome seq and assembly of Tabrizicola sp. KVB23.</title>
        <authorList>
            <person name="Chhetri G."/>
        </authorList>
    </citation>
    <scope>NUCLEOTIDE SEQUENCE</scope>
    <source>
        <strain evidence="1">KVB23</strain>
    </source>
</reference>
<dbReference type="Proteomes" id="UP000619033">
    <property type="component" value="Unassembled WGS sequence"/>
</dbReference>
<gene>
    <name evidence="1" type="ORF">JI744_14720</name>
</gene>
<dbReference type="AlphaFoldDB" id="A0A8J7MS70"/>
<evidence type="ECO:0000313" key="1">
    <source>
        <dbReference type="EMBL" id="MBL4929358.1"/>
    </source>
</evidence>
<sequence length="141" mass="14861">MSDYERMVQQFMAALVARAGGVDATVALIGARLGAEPSKGSISKRLAGQLSWPIEEVWALEDALGDAPVSRWRGRALPEEGAKVNLLQALGASSRETGEAQGAVMEMIAGEGSKERALKELAEAKEAIEALIGQVEGSRRG</sequence>
<protein>
    <submittedName>
        <fullName evidence="1">Uncharacterized protein</fullName>
    </submittedName>
</protein>
<dbReference type="EMBL" id="JAESVP010000007">
    <property type="protein sequence ID" value="MBL4929358.1"/>
    <property type="molecule type" value="Genomic_DNA"/>
</dbReference>
<keyword evidence="2" id="KW-1185">Reference proteome</keyword>
<organism evidence="1 2">
    <name type="scientific">Fuscibacter oryzae</name>
    <dbReference type="NCBI Taxonomy" id="2803939"/>
    <lineage>
        <taxon>Bacteria</taxon>
        <taxon>Pseudomonadati</taxon>
        <taxon>Pseudomonadota</taxon>
        <taxon>Alphaproteobacteria</taxon>
        <taxon>Rhodobacterales</taxon>
        <taxon>Paracoccaceae</taxon>
        <taxon>Fuscibacter</taxon>
    </lineage>
</organism>
<accession>A0A8J7MS70</accession>
<dbReference type="RefSeq" id="WP_202661892.1">
    <property type="nucleotide sequence ID" value="NZ_JAESVP010000007.1"/>
</dbReference>
<comment type="caution">
    <text evidence="1">The sequence shown here is derived from an EMBL/GenBank/DDBJ whole genome shotgun (WGS) entry which is preliminary data.</text>
</comment>
<evidence type="ECO:0000313" key="2">
    <source>
        <dbReference type="Proteomes" id="UP000619033"/>
    </source>
</evidence>
<proteinExistence type="predicted"/>